<dbReference type="EMBL" id="KB446562">
    <property type="protein sequence ID" value="EME79021.1"/>
    <property type="molecule type" value="Genomic_DNA"/>
</dbReference>
<dbReference type="PANTHER" id="PTHR21310:SF55">
    <property type="entry name" value="AMINOGLYCOSIDE PHOSPHOTRANSFERASE DOMAIN-CONTAINING PROTEIN"/>
    <property type="match status" value="1"/>
</dbReference>
<dbReference type="InterPro" id="IPR011009">
    <property type="entry name" value="Kinase-like_dom_sf"/>
</dbReference>
<dbReference type="CDD" id="cd05120">
    <property type="entry name" value="APH_ChoK_like"/>
    <property type="match status" value="1"/>
</dbReference>
<dbReference type="InterPro" id="IPR051678">
    <property type="entry name" value="AGP_Transferase"/>
</dbReference>
<name>M3A309_PSEFD</name>
<evidence type="ECO:0000313" key="3">
    <source>
        <dbReference type="Proteomes" id="UP000016932"/>
    </source>
</evidence>
<gene>
    <name evidence="2" type="ORF">MYCFIDRAFT_34938</name>
</gene>
<evidence type="ECO:0000313" key="2">
    <source>
        <dbReference type="EMBL" id="EME79021.1"/>
    </source>
</evidence>
<protein>
    <recommendedName>
        <fullName evidence="1">Aminoglycoside phosphotransferase domain-containing protein</fullName>
    </recommendedName>
</protein>
<dbReference type="eggNOG" id="ENOG502R9UI">
    <property type="taxonomic scope" value="Eukaryota"/>
</dbReference>
<dbReference type="Gene3D" id="3.90.1200.10">
    <property type="match status" value="1"/>
</dbReference>
<dbReference type="HOGENOM" id="CLU_021768_3_0_1"/>
<feature type="domain" description="Aminoglycoside phosphotransferase" evidence="1">
    <location>
        <begin position="61"/>
        <end position="243"/>
    </location>
</feature>
<dbReference type="PANTHER" id="PTHR21310">
    <property type="entry name" value="AMINOGLYCOSIDE PHOSPHOTRANSFERASE-RELATED-RELATED"/>
    <property type="match status" value="1"/>
</dbReference>
<sequence>MHNVLGLSAPKNTSNSNAPWLQVHLILAAIAILKRFRPRLSSVLFLTANVCVKYGRFQHLSEAAAMQYVAANTSVPVPKVYCAFERKGVTYIVMSRLQGSPIGHRWEHRSEEAKARLLKQLREYVEEMRSLRPAREVGVEGVDGGKLYDVRLSGGVNGVGPFKSIHDFHSFLRDGVEFSQEQLPEVNELVERHTKARYDLRFTHGDLNSMNILVKEDDIVGIVDWDTCGWFPEYWEYTTARNVNPFNEFWKDEIPKFLDEYPDAAYMEAIRQQHFGAF</sequence>
<dbReference type="AlphaFoldDB" id="M3A309"/>
<proteinExistence type="predicted"/>
<evidence type="ECO:0000259" key="1">
    <source>
        <dbReference type="Pfam" id="PF01636"/>
    </source>
</evidence>
<reference evidence="2 3" key="1">
    <citation type="journal article" date="2012" name="PLoS Pathog.">
        <title>Diverse lifestyles and strategies of plant pathogenesis encoded in the genomes of eighteen Dothideomycetes fungi.</title>
        <authorList>
            <person name="Ohm R.A."/>
            <person name="Feau N."/>
            <person name="Henrissat B."/>
            <person name="Schoch C.L."/>
            <person name="Horwitz B.A."/>
            <person name="Barry K.W."/>
            <person name="Condon B.J."/>
            <person name="Copeland A.C."/>
            <person name="Dhillon B."/>
            <person name="Glaser F."/>
            <person name="Hesse C.N."/>
            <person name="Kosti I."/>
            <person name="LaButti K."/>
            <person name="Lindquist E.A."/>
            <person name="Lucas S."/>
            <person name="Salamov A.A."/>
            <person name="Bradshaw R.E."/>
            <person name="Ciuffetti L."/>
            <person name="Hamelin R.C."/>
            <person name="Kema G.H.J."/>
            <person name="Lawrence C."/>
            <person name="Scott J.A."/>
            <person name="Spatafora J.W."/>
            <person name="Turgeon B.G."/>
            <person name="de Wit P.J.G.M."/>
            <person name="Zhong S."/>
            <person name="Goodwin S.B."/>
            <person name="Grigoriev I.V."/>
        </authorList>
    </citation>
    <scope>NUCLEOTIDE SEQUENCE [LARGE SCALE GENOMIC DNA]</scope>
    <source>
        <strain evidence="2 3">CIRAD86</strain>
    </source>
</reference>
<dbReference type="OrthoDB" id="8300194at2759"/>
<keyword evidence="3" id="KW-1185">Reference proteome</keyword>
<dbReference type="Pfam" id="PF01636">
    <property type="entry name" value="APH"/>
    <property type="match status" value="1"/>
</dbReference>
<dbReference type="GeneID" id="19339025"/>
<dbReference type="KEGG" id="pfj:MYCFIDRAFT_34938"/>
<dbReference type="RefSeq" id="XP_007929663.1">
    <property type="nucleotide sequence ID" value="XM_007931472.1"/>
</dbReference>
<dbReference type="Proteomes" id="UP000016932">
    <property type="component" value="Unassembled WGS sequence"/>
</dbReference>
<dbReference type="VEuPathDB" id="FungiDB:MYCFIDRAFT_34938"/>
<organism evidence="2 3">
    <name type="scientific">Pseudocercospora fijiensis (strain CIRAD86)</name>
    <name type="common">Black leaf streak disease fungus</name>
    <name type="synonym">Mycosphaerella fijiensis</name>
    <dbReference type="NCBI Taxonomy" id="383855"/>
    <lineage>
        <taxon>Eukaryota</taxon>
        <taxon>Fungi</taxon>
        <taxon>Dikarya</taxon>
        <taxon>Ascomycota</taxon>
        <taxon>Pezizomycotina</taxon>
        <taxon>Dothideomycetes</taxon>
        <taxon>Dothideomycetidae</taxon>
        <taxon>Mycosphaerellales</taxon>
        <taxon>Mycosphaerellaceae</taxon>
        <taxon>Pseudocercospora</taxon>
    </lineage>
</organism>
<dbReference type="SUPFAM" id="SSF56112">
    <property type="entry name" value="Protein kinase-like (PK-like)"/>
    <property type="match status" value="1"/>
</dbReference>
<dbReference type="InterPro" id="IPR002575">
    <property type="entry name" value="Aminoglycoside_PTrfase"/>
</dbReference>
<accession>M3A309</accession>